<reference evidence="2 3" key="2">
    <citation type="submission" date="2019-09" db="EMBL/GenBank/DDBJ databases">
        <authorList>
            <person name="Jin C."/>
        </authorList>
    </citation>
    <scope>NUCLEOTIDE SEQUENCE [LARGE SCALE GENOMIC DNA]</scope>
    <source>
        <strain evidence="2 3">BN140002</strain>
    </source>
</reference>
<dbReference type="Gene3D" id="2.30.110.10">
    <property type="entry name" value="Electron Transport, Fmn-binding Protein, Chain A"/>
    <property type="match status" value="1"/>
</dbReference>
<organism evidence="2 3">
    <name type="scientific">Salinarimonas soli</name>
    <dbReference type="NCBI Taxonomy" id="1638099"/>
    <lineage>
        <taxon>Bacteria</taxon>
        <taxon>Pseudomonadati</taxon>
        <taxon>Pseudomonadota</taxon>
        <taxon>Alphaproteobacteria</taxon>
        <taxon>Hyphomicrobiales</taxon>
        <taxon>Salinarimonadaceae</taxon>
        <taxon>Salinarimonas</taxon>
    </lineage>
</organism>
<feature type="domain" description="General stress protein FMN-binding split barrel" evidence="1">
    <location>
        <begin position="11"/>
        <end position="155"/>
    </location>
</feature>
<proteinExistence type="predicted"/>
<dbReference type="RefSeq" id="WP_149816849.1">
    <property type="nucleotide sequence ID" value="NZ_VUOA01000019.1"/>
</dbReference>
<evidence type="ECO:0000313" key="2">
    <source>
        <dbReference type="EMBL" id="KAA2237175.1"/>
    </source>
</evidence>
<dbReference type="OrthoDB" id="1432662at2"/>
<dbReference type="Proteomes" id="UP000323142">
    <property type="component" value="Unassembled WGS sequence"/>
</dbReference>
<keyword evidence="3" id="KW-1185">Reference proteome</keyword>
<dbReference type="PANTHER" id="PTHR34818:SF1">
    <property type="entry name" value="PROTEIN BLI-3"/>
    <property type="match status" value="1"/>
</dbReference>
<dbReference type="AlphaFoldDB" id="A0A5B2VEE7"/>
<dbReference type="InterPro" id="IPR052917">
    <property type="entry name" value="Stress-Dev_Protein"/>
</dbReference>
<dbReference type="Pfam" id="PF16242">
    <property type="entry name" value="Pyrid_ox_like"/>
    <property type="match status" value="1"/>
</dbReference>
<reference evidence="2 3" key="1">
    <citation type="submission" date="2019-09" db="EMBL/GenBank/DDBJ databases">
        <title>Salinarimonas rosea gen. nov., sp. nov., a new member of the a-2 subgroup of the Proteobacteria.</title>
        <authorList>
            <person name="Liu J."/>
        </authorList>
    </citation>
    <scope>NUCLEOTIDE SEQUENCE [LARGE SCALE GENOMIC DNA]</scope>
    <source>
        <strain evidence="2 3">BN140002</strain>
    </source>
</reference>
<accession>A0A5B2VEE7</accession>
<dbReference type="SUPFAM" id="SSF50475">
    <property type="entry name" value="FMN-binding split barrel"/>
    <property type="match status" value="1"/>
</dbReference>
<dbReference type="EMBL" id="VUOA01000019">
    <property type="protein sequence ID" value="KAA2237175.1"/>
    <property type="molecule type" value="Genomic_DNA"/>
</dbReference>
<protein>
    <submittedName>
        <fullName evidence="2">Pyridoxamine 5'-phosphate oxidase family protein</fullName>
    </submittedName>
</protein>
<evidence type="ECO:0000259" key="1">
    <source>
        <dbReference type="Pfam" id="PF16242"/>
    </source>
</evidence>
<comment type="caution">
    <text evidence="2">The sequence shown here is derived from an EMBL/GenBank/DDBJ whole genome shotgun (WGS) entry which is preliminary data.</text>
</comment>
<name>A0A5B2VEE7_9HYPH</name>
<gene>
    <name evidence="2" type="ORF">F0L46_09165</name>
</gene>
<evidence type="ECO:0000313" key="3">
    <source>
        <dbReference type="Proteomes" id="UP000323142"/>
    </source>
</evidence>
<sequence>MHHGQHDKEGAQKLYELVKDVQICMFTTVEDDGSLRSRPMHNQTADEHGDFWFFTKVPSGKTSEIRKDQQVNLAFSNPSKQDYVSVSGTAEIIRDRAAIDKHWSEPMRTWFPKGKDDPSIGLIRVRPTFGEYWDSPSSTMLHIYGYVKAVVTGTPPKGGDDVKVNLK</sequence>
<dbReference type="InterPro" id="IPR038725">
    <property type="entry name" value="YdaG_split_barrel_FMN-bd"/>
</dbReference>
<dbReference type="InterPro" id="IPR012349">
    <property type="entry name" value="Split_barrel_FMN-bd"/>
</dbReference>
<dbReference type="PANTHER" id="PTHR34818">
    <property type="entry name" value="PROTEIN BLI-3"/>
    <property type="match status" value="1"/>
</dbReference>